<evidence type="ECO:0000313" key="4">
    <source>
        <dbReference type="Proteomes" id="UP000053263"/>
    </source>
</evidence>
<comment type="similarity">
    <text evidence="1">Belongs to the HAD-like hydrolase superfamily. S-2-haloalkanoic acid dehalogenase family.</text>
</comment>
<evidence type="ECO:0000256" key="2">
    <source>
        <dbReference type="ARBA" id="ARBA00022801"/>
    </source>
</evidence>
<dbReference type="PANTHER" id="PTHR43316:SF3">
    <property type="entry name" value="HALOACID DEHALOGENASE, TYPE II (AFU_ORTHOLOGUE AFUA_2G07750)-RELATED"/>
    <property type="match status" value="1"/>
</dbReference>
<dbReference type="PRINTS" id="PR00413">
    <property type="entry name" value="HADHALOGNASE"/>
</dbReference>
<keyword evidence="4" id="KW-1185">Reference proteome</keyword>
<dbReference type="GO" id="GO:0019120">
    <property type="term" value="F:hydrolase activity, acting on acid halide bonds, in C-halide compounds"/>
    <property type="evidence" value="ECO:0007669"/>
    <property type="project" value="InterPro"/>
</dbReference>
<organism evidence="3 4">
    <name type="scientific">Plicaturopsis crispa FD-325 SS-3</name>
    <dbReference type="NCBI Taxonomy" id="944288"/>
    <lineage>
        <taxon>Eukaryota</taxon>
        <taxon>Fungi</taxon>
        <taxon>Dikarya</taxon>
        <taxon>Basidiomycota</taxon>
        <taxon>Agaricomycotina</taxon>
        <taxon>Agaricomycetes</taxon>
        <taxon>Agaricomycetidae</taxon>
        <taxon>Amylocorticiales</taxon>
        <taxon>Amylocorticiaceae</taxon>
        <taxon>Plicatura</taxon>
        <taxon>Plicaturopsis crispa</taxon>
    </lineage>
</organism>
<proteinExistence type="inferred from homology"/>
<keyword evidence="2" id="KW-0378">Hydrolase</keyword>
<name>A0A0C9SQN5_PLICR</name>
<reference evidence="3 4" key="1">
    <citation type="submission" date="2014-06" db="EMBL/GenBank/DDBJ databases">
        <title>Evolutionary Origins and Diversification of the Mycorrhizal Mutualists.</title>
        <authorList>
            <consortium name="DOE Joint Genome Institute"/>
            <consortium name="Mycorrhizal Genomics Consortium"/>
            <person name="Kohler A."/>
            <person name="Kuo A."/>
            <person name="Nagy L.G."/>
            <person name="Floudas D."/>
            <person name="Copeland A."/>
            <person name="Barry K.W."/>
            <person name="Cichocki N."/>
            <person name="Veneault-Fourrey C."/>
            <person name="LaButti K."/>
            <person name="Lindquist E.A."/>
            <person name="Lipzen A."/>
            <person name="Lundell T."/>
            <person name="Morin E."/>
            <person name="Murat C."/>
            <person name="Riley R."/>
            <person name="Ohm R."/>
            <person name="Sun H."/>
            <person name="Tunlid A."/>
            <person name="Henrissat B."/>
            <person name="Grigoriev I.V."/>
            <person name="Hibbett D.S."/>
            <person name="Martin F."/>
        </authorList>
    </citation>
    <scope>NUCLEOTIDE SEQUENCE [LARGE SCALE GENOMIC DNA]</scope>
    <source>
        <strain evidence="3 4">FD-325 SS-3</strain>
    </source>
</reference>
<dbReference type="InterPro" id="IPR006439">
    <property type="entry name" value="HAD-SF_hydro_IA"/>
</dbReference>
<dbReference type="NCBIfam" id="TIGR01493">
    <property type="entry name" value="HAD-SF-IA-v2"/>
    <property type="match status" value="1"/>
</dbReference>
<dbReference type="OrthoDB" id="2363873at2759"/>
<dbReference type="NCBIfam" id="TIGR01428">
    <property type="entry name" value="HAD_type_II"/>
    <property type="match status" value="1"/>
</dbReference>
<dbReference type="HOGENOM" id="CLU_045011_3_0_1"/>
<dbReference type="InterPro" id="IPR036412">
    <property type="entry name" value="HAD-like_sf"/>
</dbReference>
<dbReference type="InterPro" id="IPR006328">
    <property type="entry name" value="2-HAD"/>
</dbReference>
<dbReference type="Gene3D" id="3.40.50.1000">
    <property type="entry name" value="HAD superfamily/HAD-like"/>
    <property type="match status" value="1"/>
</dbReference>
<sequence>MADTDNPLDGVQALAFDVFGTIVNYREGVALELRRIAPDHISEEDAYAFADEWRQGYYRVVAHIAGGGEGPLVVDVLHRQLLDEMLASPRWSHLKPLWDEAALQDLNLIWHRLPGWPDVSEGIRLLNKHFITAVLSNGNVRLLADMAKNADLDWDVIFSGEIFGIYKPHPKTYQGAASYLSLQPHQVAMVAAHIGDLRGAMRAGLKSIYIPRPTEDKPEVTALVKTKKEGGEVDVMIPSGSLVELAKLVEQWQGKHWPKGH</sequence>
<evidence type="ECO:0000313" key="3">
    <source>
        <dbReference type="EMBL" id="KII83947.1"/>
    </source>
</evidence>
<gene>
    <name evidence="3" type="ORF">PLICRDRAFT_127149</name>
</gene>
<evidence type="ECO:0000256" key="1">
    <source>
        <dbReference type="ARBA" id="ARBA00008106"/>
    </source>
</evidence>
<protein>
    <recommendedName>
        <fullName evidence="5">Haloacid dehalogenase</fullName>
    </recommendedName>
</protein>
<dbReference type="EMBL" id="KN832573">
    <property type="protein sequence ID" value="KII83947.1"/>
    <property type="molecule type" value="Genomic_DNA"/>
</dbReference>
<dbReference type="InterPro" id="IPR051540">
    <property type="entry name" value="S-2-haloacid_dehalogenase"/>
</dbReference>
<dbReference type="Pfam" id="PF00702">
    <property type="entry name" value="Hydrolase"/>
    <property type="match status" value="1"/>
</dbReference>
<dbReference type="InterPro" id="IPR023214">
    <property type="entry name" value="HAD_sf"/>
</dbReference>
<dbReference type="GO" id="GO:0016791">
    <property type="term" value="F:phosphatase activity"/>
    <property type="evidence" value="ECO:0007669"/>
    <property type="project" value="UniProtKB-ARBA"/>
</dbReference>
<dbReference type="SUPFAM" id="SSF56784">
    <property type="entry name" value="HAD-like"/>
    <property type="match status" value="1"/>
</dbReference>
<dbReference type="Proteomes" id="UP000053263">
    <property type="component" value="Unassembled WGS sequence"/>
</dbReference>
<dbReference type="AlphaFoldDB" id="A0A0C9SQN5"/>
<dbReference type="PANTHER" id="PTHR43316">
    <property type="entry name" value="HYDROLASE, HALOACID DELAHOGENASE-RELATED"/>
    <property type="match status" value="1"/>
</dbReference>
<accession>A0A0C9SQN5</accession>
<dbReference type="InterPro" id="IPR023198">
    <property type="entry name" value="PGP-like_dom2"/>
</dbReference>
<evidence type="ECO:0008006" key="5">
    <source>
        <dbReference type="Google" id="ProtNLM"/>
    </source>
</evidence>
<dbReference type="Gene3D" id="1.10.150.240">
    <property type="entry name" value="Putative phosphatase, domain 2"/>
    <property type="match status" value="1"/>
</dbReference>